<name>A0A328UCW5_9FIRM</name>
<evidence type="ECO:0000313" key="2">
    <source>
        <dbReference type="EMBL" id="RAQ28712.1"/>
    </source>
</evidence>
<feature type="region of interest" description="Disordered" evidence="1">
    <location>
        <begin position="26"/>
        <end position="69"/>
    </location>
</feature>
<sequence>MIFLIFQKHALSSVTIDSSPPYYAPRPAVQAAGSPGRTGQKTHAAQPAKYMRAGGKKAQGAHTGAKLTTHRILKKDEDRHAKFVFTSAALFAIM</sequence>
<accession>A0A328UCW5</accession>
<dbReference type="Proteomes" id="UP000249377">
    <property type="component" value="Unassembled WGS sequence"/>
</dbReference>
<organism evidence="2 3">
    <name type="scientific">Hydrogeniiclostridium mannosilyticum</name>
    <dbReference type="NCBI Taxonomy" id="2764322"/>
    <lineage>
        <taxon>Bacteria</taxon>
        <taxon>Bacillati</taxon>
        <taxon>Bacillota</taxon>
        <taxon>Clostridia</taxon>
        <taxon>Eubacteriales</taxon>
        <taxon>Acutalibacteraceae</taxon>
        <taxon>Hydrogeniiclostridium</taxon>
    </lineage>
</organism>
<dbReference type="EMBL" id="QLYR01000004">
    <property type="protein sequence ID" value="RAQ28712.1"/>
    <property type="molecule type" value="Genomic_DNA"/>
</dbReference>
<keyword evidence="3" id="KW-1185">Reference proteome</keyword>
<dbReference type="AlphaFoldDB" id="A0A328UCW5"/>
<comment type="caution">
    <text evidence="2">The sequence shown here is derived from an EMBL/GenBank/DDBJ whole genome shotgun (WGS) entry which is preliminary data.</text>
</comment>
<protein>
    <submittedName>
        <fullName evidence="2">Uncharacterized protein</fullName>
    </submittedName>
</protein>
<evidence type="ECO:0000256" key="1">
    <source>
        <dbReference type="SAM" id="MobiDB-lite"/>
    </source>
</evidence>
<gene>
    <name evidence="2" type="ORF">DPQ25_07925</name>
</gene>
<evidence type="ECO:0000313" key="3">
    <source>
        <dbReference type="Proteomes" id="UP000249377"/>
    </source>
</evidence>
<reference evidence="2 3" key="1">
    <citation type="submission" date="2018-06" db="EMBL/GenBank/DDBJ databases">
        <title>Noncontiguous genome sequence of Ruminococcaceae bacterium ASD2818.</title>
        <authorList>
            <person name="Chaplin A.V."/>
            <person name="Sokolova S.R."/>
            <person name="Kochetkova T.O."/>
            <person name="Goltsov A.Y."/>
            <person name="Trofimov D.Y."/>
            <person name="Efimov B.A."/>
        </authorList>
    </citation>
    <scope>NUCLEOTIDE SEQUENCE [LARGE SCALE GENOMIC DNA]</scope>
    <source>
        <strain evidence="2 3">ASD2818</strain>
    </source>
</reference>
<proteinExistence type="predicted"/>